<dbReference type="Pfam" id="PF14761">
    <property type="entry name" value="HPS3_N"/>
    <property type="match status" value="2"/>
</dbReference>
<sequence length="1070" mass="118627">MKSVEEVLGVSDINTRALICYNFVAQDVFTVDESKVVAWCIAQDKLLLATSRPCIEVRDLDAKGQLSLTFPTVARVAMMDYCERGNYIVTLENAEESPVVRLYLNWWVNISKQVLDLRKIGSPPQGIVAPNCLQVVEFVGTTRATCIACCSRSGAVAVAESDVVRIFCPKTCTGDLGKKYEDFYLLVSLKLPAAPVRVFLIEDHFAYYTSSEVHVVKLCFECDACPLEVPADDSNRPKQENIFDNVDCGNVTNDTHFVEWTFGAEDASHDSTGCDEDKLKGVLHSASFPATLTLRSESFRAIIDLTALSEKTILGPKRSTPDLKIIATLSQDIEPSFVLSNVTVITMLYRRFAPSNDGEGIRAFQWVPYYSKVDKIDSTDPLTEAMSQREIALSSVLHSSYHGSLQSLSCFVSSTDEGYLYDLTTSATLLSAYKYSSPLKSAVLDECFLHAFTNRGLETYILHTPSRVLPSNLPLNERSPVLVGLRPFLGISTIVMSDSHLVLHSSSEDPTEQLSTVYSLLKPTVCQFCNDLREAATVYKSEEEKTKFVEMLSDALVVVSTSILLRGTTPCSSEIRKVRSDLCCLLGDVRMKEEKCTSEAAAYYIHSEQPPEAVLGRILSFRGQLPNHHVTKAIVAFLKFEMCRALPASETSSGLGSENVAENVLETVAEECPDLLHKLVLRCRTPIFRTEKSVNVLRRKLTNKRQSPIYAANTIAVSYLLRKTGNEEAAQNILKALQKESLVLVLLDMHDLIHDGQDITDLGRLIKASRPDAYLSMLAHLKFNGTLSAEQAVFLLQHSCPERELHCVPLLKEFLEAVLSSKRTNAAACAHLLTMLIKIYIGRMAPDDKSPQRTLSNVHSKPASLFGSRAPWIKELPPFNGSSVTKSCSLYATSVNLSECCLCWNCWDDLLRLQSLLGSSLPSESVKAAALETLTNTGLLESENYVSLKVLCLAPGDAISILVEDYPTAVLGFMQDKFPDDTSQWLWLYKAVETKQGVSQNRDASKAYMRVMHGVLGHLSNVLSPGEFVELLPCGKPEYMEYVTHCTECYQAKILREKIICLGTELKEMM</sequence>
<feature type="domain" description="BLOC-2 complex member HPS3 C-terminal" evidence="2">
    <location>
        <begin position="532"/>
        <end position="1035"/>
    </location>
</feature>
<dbReference type="EMBL" id="GGLE01005171">
    <property type="protein sequence ID" value="MBY09297.1"/>
    <property type="molecule type" value="Transcribed_RNA"/>
</dbReference>
<proteinExistence type="predicted"/>
<dbReference type="Pfam" id="PF14763">
    <property type="entry name" value="HPS3_C"/>
    <property type="match status" value="1"/>
</dbReference>
<evidence type="ECO:0000313" key="3">
    <source>
        <dbReference type="EMBL" id="MBY09297.1"/>
    </source>
</evidence>
<reference evidence="3" key="1">
    <citation type="submission" date="2018-03" db="EMBL/GenBank/DDBJ databases">
        <title>The relapsing fever spirochete Borrelia turicatae persists in the highly oxidative environment of its soft-bodied tick vector.</title>
        <authorList>
            <person name="Bourret T.J."/>
            <person name="Boyle W.K."/>
            <person name="Valenzuela J.G."/>
            <person name="Oliveira F."/>
            <person name="Lopez J.E."/>
        </authorList>
    </citation>
    <scope>NUCLEOTIDE SEQUENCE</scope>
    <source>
        <strain evidence="3">Kansas strain/isolate</strain>
        <tissue evidence="3">Salivary glands</tissue>
    </source>
</reference>
<evidence type="ECO:0000259" key="2">
    <source>
        <dbReference type="Pfam" id="PF14763"/>
    </source>
</evidence>
<dbReference type="InterPro" id="IPR029437">
    <property type="entry name" value="HPS3_N"/>
</dbReference>
<dbReference type="InterPro" id="IPR029438">
    <property type="entry name" value="HPS3_C"/>
</dbReference>
<feature type="domain" description="BLOC-2 complex member HPS3 N-terminal" evidence="1">
    <location>
        <begin position="20"/>
        <end position="240"/>
    </location>
</feature>
<organism evidence="3">
    <name type="scientific">Ornithodoros turicata</name>
    <dbReference type="NCBI Taxonomy" id="34597"/>
    <lineage>
        <taxon>Eukaryota</taxon>
        <taxon>Metazoa</taxon>
        <taxon>Ecdysozoa</taxon>
        <taxon>Arthropoda</taxon>
        <taxon>Chelicerata</taxon>
        <taxon>Arachnida</taxon>
        <taxon>Acari</taxon>
        <taxon>Parasitiformes</taxon>
        <taxon>Ixodida</taxon>
        <taxon>Ixodoidea</taxon>
        <taxon>Argasidae</taxon>
        <taxon>Ornithodorinae</taxon>
        <taxon>Ornithodoros</taxon>
    </lineage>
</organism>
<accession>A0A2R5LIZ4</accession>
<protein>
    <submittedName>
        <fullName evidence="3">Uncharacterized protein</fullName>
    </submittedName>
</protein>
<feature type="domain" description="BLOC-2 complex member HPS3 N-terminal" evidence="1">
    <location>
        <begin position="398"/>
        <end position="463"/>
    </location>
</feature>
<name>A0A2R5LIZ4_9ACAR</name>
<evidence type="ECO:0000259" key="1">
    <source>
        <dbReference type="Pfam" id="PF14761"/>
    </source>
</evidence>
<dbReference type="AlphaFoldDB" id="A0A2R5LIZ4"/>
<dbReference type="PANTHER" id="PTHR28633">
    <property type="entry name" value="HERMANSKY-PUDLAK SYNDROME 3 PROTEIN"/>
    <property type="match status" value="1"/>
</dbReference>
<dbReference type="PANTHER" id="PTHR28633:SF1">
    <property type="entry name" value="BLOC-2 COMPLEX MEMBER HPS3"/>
    <property type="match status" value="1"/>
</dbReference>
<dbReference type="GO" id="GO:0005737">
    <property type="term" value="C:cytoplasm"/>
    <property type="evidence" value="ECO:0007669"/>
    <property type="project" value="TreeGrafter"/>
</dbReference>
<dbReference type="InterPro" id="IPR017216">
    <property type="entry name" value="HPS3"/>
</dbReference>